<dbReference type="Gene3D" id="3.60.15.10">
    <property type="entry name" value="Ribonuclease Z/Hydroxyacylglutathione hydrolase-like"/>
    <property type="match status" value="1"/>
</dbReference>
<keyword evidence="9" id="KW-1185">Reference proteome</keyword>
<name>A0A3A8HNX5_9BACT</name>
<keyword evidence="4 6" id="KW-1133">Transmembrane helix</keyword>
<dbReference type="CDD" id="cd07731">
    <property type="entry name" value="ComA-like_MBL-fold"/>
    <property type="match status" value="1"/>
</dbReference>
<dbReference type="InterPro" id="IPR052159">
    <property type="entry name" value="Competence_DNA_uptake"/>
</dbReference>
<dbReference type="InterPro" id="IPR001279">
    <property type="entry name" value="Metallo-B-lactamas"/>
</dbReference>
<dbReference type="OrthoDB" id="9790149at2"/>
<dbReference type="Proteomes" id="UP000268094">
    <property type="component" value="Unassembled WGS sequence"/>
</dbReference>
<evidence type="ECO:0000313" key="9">
    <source>
        <dbReference type="Proteomes" id="UP000268094"/>
    </source>
</evidence>
<protein>
    <submittedName>
        <fullName evidence="8">DNA internalization-related competence protein ComEC/Rec2</fullName>
    </submittedName>
</protein>
<dbReference type="InterPro" id="IPR004797">
    <property type="entry name" value="Competence_ComEC/Rec2"/>
</dbReference>
<evidence type="ECO:0000256" key="5">
    <source>
        <dbReference type="ARBA" id="ARBA00023136"/>
    </source>
</evidence>
<evidence type="ECO:0000256" key="4">
    <source>
        <dbReference type="ARBA" id="ARBA00022989"/>
    </source>
</evidence>
<dbReference type="SMART" id="SM00849">
    <property type="entry name" value="Lactamase_B"/>
    <property type="match status" value="1"/>
</dbReference>
<feature type="transmembrane region" description="Helical" evidence="6">
    <location>
        <begin position="437"/>
        <end position="460"/>
    </location>
</feature>
<dbReference type="AlphaFoldDB" id="A0A3A8HNX5"/>
<dbReference type="InterPro" id="IPR036866">
    <property type="entry name" value="RibonucZ/Hydroxyglut_hydro"/>
</dbReference>
<dbReference type="EMBL" id="RAVZ01000465">
    <property type="protein sequence ID" value="RKG72445.1"/>
    <property type="molecule type" value="Genomic_DNA"/>
</dbReference>
<feature type="transmembrane region" description="Helical" evidence="6">
    <location>
        <begin position="402"/>
        <end position="425"/>
    </location>
</feature>
<keyword evidence="5 6" id="KW-0472">Membrane</keyword>
<feature type="transmembrane region" description="Helical" evidence="6">
    <location>
        <begin position="522"/>
        <end position="541"/>
    </location>
</feature>
<dbReference type="PANTHER" id="PTHR30619:SF1">
    <property type="entry name" value="RECOMBINATION PROTEIN 2"/>
    <property type="match status" value="1"/>
</dbReference>
<comment type="caution">
    <text evidence="8">The sequence shown here is derived from an EMBL/GenBank/DDBJ whole genome shotgun (WGS) entry which is preliminary data.</text>
</comment>
<dbReference type="RefSeq" id="WP_120545455.1">
    <property type="nucleotide sequence ID" value="NZ_RAVZ01000465.1"/>
</dbReference>
<keyword evidence="3 6" id="KW-0812">Transmembrane</keyword>
<feature type="transmembrane region" description="Helical" evidence="6">
    <location>
        <begin position="290"/>
        <end position="306"/>
    </location>
</feature>
<dbReference type="SUPFAM" id="SSF56281">
    <property type="entry name" value="Metallo-hydrolase/oxidoreductase"/>
    <property type="match status" value="1"/>
</dbReference>
<dbReference type="NCBIfam" id="TIGR00361">
    <property type="entry name" value="ComEC_Rec2"/>
    <property type="match status" value="1"/>
</dbReference>
<feature type="transmembrane region" description="Helical" evidence="6">
    <location>
        <begin position="249"/>
        <end position="270"/>
    </location>
</feature>
<feature type="transmembrane region" description="Helical" evidence="6">
    <location>
        <begin position="498"/>
        <end position="515"/>
    </location>
</feature>
<dbReference type="Pfam" id="PF13567">
    <property type="entry name" value="DUF4131"/>
    <property type="match status" value="1"/>
</dbReference>
<feature type="transmembrane region" description="Helical" evidence="6">
    <location>
        <begin position="336"/>
        <end position="354"/>
    </location>
</feature>
<feature type="transmembrane region" description="Helical" evidence="6">
    <location>
        <begin position="25"/>
        <end position="48"/>
    </location>
</feature>
<sequence length="823" mass="85779">MVRYAWHDLGTRPLFFPALSLTLGALWATGTGSAAGVFLLCALCLGLLGTALGPLPGAHLAVLVALAFTGAGLSGFEARVEIPPALVEGGPALLEGELERVERFDGATRLRLAVARAGPPTGPEVAARFRASLSGRGDGLDLQPGQRVRVEARLLPDAPPSNPGERDFASARRRQGVAFTGGFSPGRLLVLSPAPAWRLTLEELRGRLALAVRQVAPSPDAAALFLTLAAGQRAELDDAWEDAFSRAGLAHVLSVSGLHVAALALMTLALLRRGLVRLGGRWRGLEARRVAAPAAVPFVWAYVLFTGNQAPAVRSAVMATAVLLGLGLWRRADGLNGLSLAALVLVAWTPSSVVDLSLRLSFLAVLGLVLLSPALREALPVDRPDPSEPRRLKRWAAQAKETVAQTLCASAAATLVGLPVVAAAFGRVSLAGLVSNIIALPLCGVLTGLAAGGAALFVVAPALATPVLWAGAWASELLLALTRGFASVPFAAVEVPGLGPLLALAYAVGLSCWALGSGRWRYAGVLTPLALLGAVLLPGLAPEPALRITFLSVGQGDAVVLRSRGHHALVDGGGVPEGADTGERFVLPFLKAEGVSRLDLAVLSHPHPDHALGLVSTLAQVPAEQLWLSAGTTDGPLSRRVVAAAKGAVVEEVQVGHPSFTLGEATVEVLGPPVDRELMEGANDRSVVLRVRHGDVTVLLAGDVEEDGEAALEEAVGTVTVLKVPHHGSRTSSTAPLLARTRPRHAVFCVGRRNRYGFPHPEVEARYRALGTECWRTDTDGAVTLESDGQDVRLVSFLPRSEGAPLPVAASAKQTHRSADDFR</sequence>
<feature type="domain" description="Metallo-beta-lactamase" evidence="7">
    <location>
        <begin position="555"/>
        <end position="752"/>
    </location>
</feature>
<proteinExistence type="predicted"/>
<feature type="transmembrane region" description="Helical" evidence="6">
    <location>
        <begin position="360"/>
        <end position="381"/>
    </location>
</feature>
<dbReference type="InterPro" id="IPR004477">
    <property type="entry name" value="ComEC_N"/>
</dbReference>
<reference evidence="9" key="1">
    <citation type="submission" date="2018-09" db="EMBL/GenBank/DDBJ databases">
        <authorList>
            <person name="Livingstone P.G."/>
            <person name="Whitworth D.E."/>
        </authorList>
    </citation>
    <scope>NUCLEOTIDE SEQUENCE [LARGE SCALE GENOMIC DNA]</scope>
    <source>
        <strain evidence="9">CA054A</strain>
    </source>
</reference>
<accession>A0A3A8HNX5</accession>
<dbReference type="PANTHER" id="PTHR30619">
    <property type="entry name" value="DNA INTERNALIZATION/COMPETENCE PROTEIN COMEC/REC2"/>
    <property type="match status" value="1"/>
</dbReference>
<dbReference type="Pfam" id="PF03772">
    <property type="entry name" value="Competence"/>
    <property type="match status" value="1"/>
</dbReference>
<evidence type="ECO:0000256" key="1">
    <source>
        <dbReference type="ARBA" id="ARBA00004651"/>
    </source>
</evidence>
<dbReference type="Pfam" id="PF00753">
    <property type="entry name" value="Lactamase_B"/>
    <property type="match status" value="1"/>
</dbReference>
<evidence type="ECO:0000256" key="3">
    <source>
        <dbReference type="ARBA" id="ARBA00022692"/>
    </source>
</evidence>
<gene>
    <name evidence="8" type="ORF">D7V88_38135</name>
</gene>
<evidence type="ECO:0000259" key="7">
    <source>
        <dbReference type="SMART" id="SM00849"/>
    </source>
</evidence>
<dbReference type="InterPro" id="IPR025405">
    <property type="entry name" value="DUF4131"/>
</dbReference>
<dbReference type="GO" id="GO:0005886">
    <property type="term" value="C:plasma membrane"/>
    <property type="evidence" value="ECO:0007669"/>
    <property type="project" value="UniProtKB-SubCell"/>
</dbReference>
<evidence type="ECO:0000313" key="8">
    <source>
        <dbReference type="EMBL" id="RKG72445.1"/>
    </source>
</evidence>
<dbReference type="NCBIfam" id="TIGR00360">
    <property type="entry name" value="ComEC_N-term"/>
    <property type="match status" value="1"/>
</dbReference>
<evidence type="ECO:0000256" key="6">
    <source>
        <dbReference type="SAM" id="Phobius"/>
    </source>
</evidence>
<organism evidence="8 9">
    <name type="scientific">Corallococcus terminator</name>
    <dbReference type="NCBI Taxonomy" id="2316733"/>
    <lineage>
        <taxon>Bacteria</taxon>
        <taxon>Pseudomonadati</taxon>
        <taxon>Myxococcota</taxon>
        <taxon>Myxococcia</taxon>
        <taxon>Myxococcales</taxon>
        <taxon>Cystobacterineae</taxon>
        <taxon>Myxococcaceae</taxon>
        <taxon>Corallococcus</taxon>
    </lineage>
</organism>
<comment type="subcellular location">
    <subcellularLocation>
        <location evidence="1">Cell membrane</location>
        <topology evidence="1">Multi-pass membrane protein</topology>
    </subcellularLocation>
</comment>
<evidence type="ECO:0000256" key="2">
    <source>
        <dbReference type="ARBA" id="ARBA00022475"/>
    </source>
</evidence>
<dbReference type="InterPro" id="IPR035681">
    <property type="entry name" value="ComA-like_MBL"/>
</dbReference>
<keyword evidence="2" id="KW-1003">Cell membrane</keyword>
<dbReference type="GO" id="GO:0030420">
    <property type="term" value="P:establishment of competence for transformation"/>
    <property type="evidence" value="ECO:0007669"/>
    <property type="project" value="InterPro"/>
</dbReference>